<dbReference type="InterPro" id="IPR030960">
    <property type="entry name" value="DHQS/DOIS_N"/>
</dbReference>
<keyword evidence="9 18" id="KW-0963">Cytoplasm</keyword>
<comment type="function">
    <text evidence="3 18">Catalyzes the conversion of 3-deoxy-D-arabino-heptulosonate 7-phosphate (DAHP) to dehydroquinate (DHQ).</text>
</comment>
<gene>
    <name evidence="18 21" type="primary">aroB</name>
    <name evidence="21" type="ORF">GH975_01620</name>
</gene>
<feature type="binding site" evidence="18">
    <location>
        <position position="181"/>
    </location>
    <ligand>
        <name>Zn(2+)</name>
        <dbReference type="ChEBI" id="CHEBI:29105"/>
    </ligand>
</feature>
<dbReference type="GO" id="GO:0009073">
    <property type="term" value="P:aromatic amino acid family biosynthetic process"/>
    <property type="evidence" value="ECO:0007669"/>
    <property type="project" value="UniProtKB-KW"/>
</dbReference>
<dbReference type="InterPro" id="IPR016037">
    <property type="entry name" value="DHQ_synth_AroB"/>
</dbReference>
<evidence type="ECO:0000256" key="2">
    <source>
        <dbReference type="ARBA" id="ARBA00001911"/>
    </source>
</evidence>
<dbReference type="UniPathway" id="UPA00053">
    <property type="reaction ID" value="UER00085"/>
</dbReference>
<dbReference type="InterPro" id="IPR056179">
    <property type="entry name" value="DHQS_C"/>
</dbReference>
<dbReference type="SUPFAM" id="SSF56796">
    <property type="entry name" value="Dehydroquinate synthase-like"/>
    <property type="match status" value="1"/>
</dbReference>
<dbReference type="OrthoDB" id="9806583at2"/>
<dbReference type="PANTHER" id="PTHR43622:SF7">
    <property type="entry name" value="3-DEHYDROQUINATE SYNTHASE, CHLOROPLASTIC"/>
    <property type="match status" value="1"/>
</dbReference>
<evidence type="ECO:0000313" key="21">
    <source>
        <dbReference type="EMBL" id="QGG79329.1"/>
    </source>
</evidence>
<feature type="binding site" evidence="18">
    <location>
        <begin position="102"/>
        <end position="106"/>
    </location>
    <ligand>
        <name>NAD(+)</name>
        <dbReference type="ChEBI" id="CHEBI:57540"/>
    </ligand>
</feature>
<sequence>MSAQVNVALGERSYTIDIAPGLIRADLARYLPQSEILLVSDSNVGPLYLDAIQAQLGHARVLRYQFEAGEASKRLDVVEAIWSLLMAERFSRKCVLVAVGGGVVGDMTGFAAACYQRGAGFVQIPTTLLAQVDSSVGGKTAVNHPQGKNMIGAFYQPLSVLVDTETLDSLPARQWSAGMAEVIKYGALGSLDFLGWLEHNMAALMARDAVAVAEAIRVSCQMKADIVADDERETGRRALLNLGHTFGHAIEAHEQYRGLLHGEAVAVGMVMATRLSVALGWDAPDNLDRLVALLRAGELPVEPPPGMTPADFMHHMGLDKKVDAGQLRLVLPKPTGSAVISADFDPQALARTLADSCR</sequence>
<feature type="binding site" evidence="18">
    <location>
        <position position="261"/>
    </location>
    <ligand>
        <name>Zn(2+)</name>
        <dbReference type="ChEBI" id="CHEBI:29105"/>
    </ligand>
</feature>
<dbReference type="Gene3D" id="3.40.50.1970">
    <property type="match status" value="1"/>
</dbReference>
<evidence type="ECO:0000256" key="6">
    <source>
        <dbReference type="ARBA" id="ARBA00005412"/>
    </source>
</evidence>
<comment type="cofactor">
    <cofactor evidence="2 18">
        <name>NAD(+)</name>
        <dbReference type="ChEBI" id="CHEBI:57540"/>
    </cofactor>
</comment>
<evidence type="ECO:0000259" key="20">
    <source>
        <dbReference type="Pfam" id="PF24621"/>
    </source>
</evidence>
<dbReference type="EC" id="4.2.3.4" evidence="7 18"/>
<evidence type="ECO:0000256" key="5">
    <source>
        <dbReference type="ARBA" id="ARBA00004661"/>
    </source>
</evidence>
<dbReference type="Pfam" id="PF01761">
    <property type="entry name" value="DHQ_synthase"/>
    <property type="match status" value="1"/>
</dbReference>
<dbReference type="Gene3D" id="1.20.1090.10">
    <property type="entry name" value="Dehydroquinate synthase-like - alpha domain"/>
    <property type="match status" value="1"/>
</dbReference>
<evidence type="ECO:0000256" key="18">
    <source>
        <dbReference type="HAMAP-Rule" id="MF_00110"/>
    </source>
</evidence>
<feature type="binding site" evidence="18">
    <location>
        <begin position="126"/>
        <end position="127"/>
    </location>
    <ligand>
        <name>NAD(+)</name>
        <dbReference type="ChEBI" id="CHEBI:57540"/>
    </ligand>
</feature>
<evidence type="ECO:0000256" key="12">
    <source>
        <dbReference type="ARBA" id="ARBA00022741"/>
    </source>
</evidence>
<dbReference type="GO" id="GO:0008652">
    <property type="term" value="P:amino acid biosynthetic process"/>
    <property type="evidence" value="ECO:0007669"/>
    <property type="project" value="UniProtKB-KW"/>
</dbReference>
<evidence type="ECO:0000256" key="17">
    <source>
        <dbReference type="ARBA" id="ARBA00023285"/>
    </source>
</evidence>
<comment type="cofactor">
    <cofactor evidence="18">
        <name>Co(2+)</name>
        <dbReference type="ChEBI" id="CHEBI:48828"/>
    </cofactor>
    <cofactor evidence="18">
        <name>Zn(2+)</name>
        <dbReference type="ChEBI" id="CHEBI:29105"/>
    </cofactor>
    <text evidence="18">Binds 1 divalent metal cation per subunit. Can use either Co(2+) or Zn(2+).</text>
</comment>
<keyword evidence="17 18" id="KW-0170">Cobalt</keyword>
<feature type="binding site" evidence="18">
    <location>
        <position position="148"/>
    </location>
    <ligand>
        <name>NAD(+)</name>
        <dbReference type="ChEBI" id="CHEBI:57540"/>
    </ligand>
</feature>
<dbReference type="KEGG" id="llp:GH975_01620"/>
<dbReference type="PANTHER" id="PTHR43622">
    <property type="entry name" value="3-DEHYDROQUINATE SYNTHASE"/>
    <property type="match status" value="1"/>
</dbReference>
<dbReference type="InterPro" id="IPR050071">
    <property type="entry name" value="Dehydroquinate_synthase"/>
</dbReference>
<proteinExistence type="inferred from homology"/>
<evidence type="ECO:0000256" key="14">
    <source>
        <dbReference type="ARBA" id="ARBA00023027"/>
    </source>
</evidence>
<evidence type="ECO:0000313" key="22">
    <source>
        <dbReference type="Proteomes" id="UP000388235"/>
    </source>
</evidence>
<evidence type="ECO:0000256" key="9">
    <source>
        <dbReference type="ARBA" id="ARBA00022490"/>
    </source>
</evidence>
<dbReference type="InterPro" id="IPR030963">
    <property type="entry name" value="DHQ_synth_fam"/>
</dbReference>
<reference evidence="21 22" key="1">
    <citation type="submission" date="2019-11" db="EMBL/GenBank/DDBJ databases">
        <authorList>
            <person name="Khan S.A."/>
            <person name="Jeon C.O."/>
            <person name="Chun B.H."/>
        </authorList>
    </citation>
    <scope>NUCLEOTIDE SEQUENCE [LARGE SCALE GENOMIC DNA]</scope>
    <source>
        <strain evidence="21 22">IMCC 1097</strain>
    </source>
</reference>
<keyword evidence="11 18" id="KW-0479">Metal-binding</keyword>
<evidence type="ECO:0000256" key="3">
    <source>
        <dbReference type="ARBA" id="ARBA00003485"/>
    </source>
</evidence>
<feature type="binding site" evidence="18">
    <location>
        <position position="139"/>
    </location>
    <ligand>
        <name>NAD(+)</name>
        <dbReference type="ChEBI" id="CHEBI:57540"/>
    </ligand>
</feature>
<feature type="binding site" evidence="18">
    <location>
        <position position="244"/>
    </location>
    <ligand>
        <name>Zn(2+)</name>
        <dbReference type="ChEBI" id="CHEBI:29105"/>
    </ligand>
</feature>
<evidence type="ECO:0000256" key="13">
    <source>
        <dbReference type="ARBA" id="ARBA00022833"/>
    </source>
</evidence>
<dbReference type="HAMAP" id="MF_00110">
    <property type="entry name" value="DHQ_synthase"/>
    <property type="match status" value="1"/>
</dbReference>
<dbReference type="GO" id="GO:0009423">
    <property type="term" value="P:chorismate biosynthetic process"/>
    <property type="evidence" value="ECO:0007669"/>
    <property type="project" value="UniProtKB-UniRule"/>
</dbReference>
<evidence type="ECO:0000256" key="10">
    <source>
        <dbReference type="ARBA" id="ARBA00022605"/>
    </source>
</evidence>
<dbReference type="EMBL" id="CP045871">
    <property type="protein sequence ID" value="QGG79329.1"/>
    <property type="molecule type" value="Genomic_DNA"/>
</dbReference>
<dbReference type="FunFam" id="3.40.50.1970:FF:000001">
    <property type="entry name" value="3-dehydroquinate synthase"/>
    <property type="match status" value="1"/>
</dbReference>
<comment type="catalytic activity">
    <reaction evidence="1 18">
        <text>7-phospho-2-dehydro-3-deoxy-D-arabino-heptonate = 3-dehydroquinate + phosphate</text>
        <dbReference type="Rhea" id="RHEA:21968"/>
        <dbReference type="ChEBI" id="CHEBI:32364"/>
        <dbReference type="ChEBI" id="CHEBI:43474"/>
        <dbReference type="ChEBI" id="CHEBI:58394"/>
        <dbReference type="EC" id="4.2.3.4"/>
    </reaction>
</comment>
<evidence type="ECO:0000256" key="1">
    <source>
        <dbReference type="ARBA" id="ARBA00001393"/>
    </source>
</evidence>
<evidence type="ECO:0000259" key="19">
    <source>
        <dbReference type="Pfam" id="PF01761"/>
    </source>
</evidence>
<dbReference type="GO" id="GO:0046872">
    <property type="term" value="F:metal ion binding"/>
    <property type="evidence" value="ECO:0007669"/>
    <property type="project" value="UniProtKB-KW"/>
</dbReference>
<keyword evidence="15 18" id="KW-0057">Aromatic amino acid biosynthesis</keyword>
<evidence type="ECO:0000256" key="15">
    <source>
        <dbReference type="ARBA" id="ARBA00023141"/>
    </source>
</evidence>
<evidence type="ECO:0000256" key="8">
    <source>
        <dbReference type="ARBA" id="ARBA00017684"/>
    </source>
</evidence>
<dbReference type="PIRSF" id="PIRSF001455">
    <property type="entry name" value="DHQ_synth"/>
    <property type="match status" value="1"/>
</dbReference>
<evidence type="ECO:0000256" key="11">
    <source>
        <dbReference type="ARBA" id="ARBA00022723"/>
    </source>
</evidence>
<keyword evidence="12 18" id="KW-0547">Nucleotide-binding</keyword>
<dbReference type="Pfam" id="PF24621">
    <property type="entry name" value="DHQS_C"/>
    <property type="match status" value="1"/>
</dbReference>
<dbReference type="GO" id="GO:0005737">
    <property type="term" value="C:cytoplasm"/>
    <property type="evidence" value="ECO:0007669"/>
    <property type="project" value="UniProtKB-SubCell"/>
</dbReference>
<organism evidence="21 22">
    <name type="scientific">Litorivicinus lipolyticus</name>
    <dbReference type="NCBI Taxonomy" id="418701"/>
    <lineage>
        <taxon>Bacteria</taxon>
        <taxon>Pseudomonadati</taxon>
        <taxon>Pseudomonadota</taxon>
        <taxon>Gammaproteobacteria</taxon>
        <taxon>Oceanospirillales</taxon>
        <taxon>Litorivicinaceae</taxon>
        <taxon>Litorivicinus</taxon>
    </lineage>
</organism>
<evidence type="ECO:0000256" key="16">
    <source>
        <dbReference type="ARBA" id="ARBA00023239"/>
    </source>
</evidence>
<keyword evidence="14 18" id="KW-0520">NAD</keyword>
<dbReference type="RefSeq" id="WP_153712833.1">
    <property type="nucleotide sequence ID" value="NZ_CP045871.1"/>
</dbReference>
<dbReference type="CDD" id="cd08195">
    <property type="entry name" value="DHQS"/>
    <property type="match status" value="1"/>
</dbReference>
<dbReference type="GO" id="GO:0003856">
    <property type="term" value="F:3-dehydroquinate synthase activity"/>
    <property type="evidence" value="ECO:0007669"/>
    <property type="project" value="UniProtKB-UniRule"/>
</dbReference>
<dbReference type="AlphaFoldDB" id="A0A5Q2Q5M9"/>
<comment type="subcellular location">
    <subcellularLocation>
        <location evidence="4 18">Cytoplasm</location>
    </subcellularLocation>
</comment>
<dbReference type="NCBIfam" id="TIGR01357">
    <property type="entry name" value="aroB"/>
    <property type="match status" value="1"/>
</dbReference>
<dbReference type="GO" id="GO:0000166">
    <property type="term" value="F:nucleotide binding"/>
    <property type="evidence" value="ECO:0007669"/>
    <property type="project" value="UniProtKB-KW"/>
</dbReference>
<comment type="pathway">
    <text evidence="5 18">Metabolic intermediate biosynthesis; chorismate biosynthesis; chorismate from D-erythrose 4-phosphate and phosphoenolpyruvate: step 2/7.</text>
</comment>
<protein>
    <recommendedName>
        <fullName evidence="8 18">3-dehydroquinate synthase</fullName>
        <shortName evidence="18">DHQS</shortName>
        <ecNumber evidence="7 18">4.2.3.4</ecNumber>
    </recommendedName>
</protein>
<feature type="domain" description="3-dehydroquinate synthase N-terminal" evidence="19">
    <location>
        <begin position="65"/>
        <end position="176"/>
    </location>
</feature>
<comment type="similarity">
    <text evidence="6 18">Belongs to the sugar phosphate cyclases superfamily. Dehydroquinate synthase family.</text>
</comment>
<keyword evidence="22" id="KW-1185">Reference proteome</keyword>
<dbReference type="Proteomes" id="UP000388235">
    <property type="component" value="Chromosome"/>
</dbReference>
<evidence type="ECO:0000256" key="7">
    <source>
        <dbReference type="ARBA" id="ARBA00013031"/>
    </source>
</evidence>
<keyword evidence="13 18" id="KW-0862">Zinc</keyword>
<evidence type="ECO:0000256" key="4">
    <source>
        <dbReference type="ARBA" id="ARBA00004496"/>
    </source>
</evidence>
<comment type="caution">
    <text evidence="18">Lacks conserved residue(s) required for the propagation of feature annotation.</text>
</comment>
<feature type="domain" description="3-dehydroquinate synthase C-terminal" evidence="20">
    <location>
        <begin position="178"/>
        <end position="322"/>
    </location>
</feature>
<keyword evidence="10 18" id="KW-0028">Amino-acid biosynthesis</keyword>
<name>A0A5Q2Q5M9_9GAMM</name>
<keyword evidence="16 18" id="KW-0456">Lyase</keyword>
<accession>A0A5Q2Q5M9</accession>